<keyword evidence="6" id="KW-0539">Nucleus</keyword>
<dbReference type="CDD" id="cd00009">
    <property type="entry name" value="AAA"/>
    <property type="match status" value="1"/>
</dbReference>
<evidence type="ECO:0000256" key="2">
    <source>
        <dbReference type="ARBA" id="ARBA00005334"/>
    </source>
</evidence>
<feature type="compositionally biased region" description="Acidic residues" evidence="7">
    <location>
        <begin position="221"/>
        <end position="230"/>
    </location>
</feature>
<comment type="subcellular location">
    <subcellularLocation>
        <location evidence="1">Nucleus</location>
    </subcellularLocation>
</comment>
<reference evidence="9 10" key="1">
    <citation type="submission" date="2015-03" db="EMBL/GenBank/DDBJ databases">
        <title>Genomics and transcriptomics of the oil-accumulating basidiomycete yeast T. oleaginosus allow insights into substrate utilization and the diverse evolutionary trajectories of mating systems in fungi.</title>
        <authorList>
            <consortium name="DOE Joint Genome Institute"/>
            <person name="Kourist R."/>
            <person name="Kracht O."/>
            <person name="Bracharz F."/>
            <person name="Lipzen A."/>
            <person name="Nolan M."/>
            <person name="Ohm R."/>
            <person name="Grigoriev I."/>
            <person name="Sun S."/>
            <person name="Heitman J."/>
            <person name="Bruck T."/>
            <person name="Nowrousian M."/>
        </authorList>
    </citation>
    <scope>NUCLEOTIDE SEQUENCE [LARGE SCALE GENOMIC DNA]</scope>
    <source>
        <strain evidence="9 10">IBC0246</strain>
    </source>
</reference>
<dbReference type="EMBL" id="KQ087187">
    <property type="protein sequence ID" value="KLT44424.1"/>
    <property type="molecule type" value="Genomic_DNA"/>
</dbReference>
<keyword evidence="5" id="KW-0238">DNA-binding</keyword>
<feature type="compositionally biased region" description="Basic and acidic residues" evidence="7">
    <location>
        <begin position="106"/>
        <end position="116"/>
    </location>
</feature>
<dbReference type="GO" id="GO:0006270">
    <property type="term" value="P:DNA replication initiation"/>
    <property type="evidence" value="ECO:0007669"/>
    <property type="project" value="TreeGrafter"/>
</dbReference>
<dbReference type="InterPro" id="IPR032705">
    <property type="entry name" value="ORC4_C"/>
</dbReference>
<evidence type="ECO:0000256" key="3">
    <source>
        <dbReference type="ARBA" id="ARBA00019083"/>
    </source>
</evidence>
<feature type="compositionally biased region" description="Low complexity" evidence="7">
    <location>
        <begin position="42"/>
        <end position="51"/>
    </location>
</feature>
<evidence type="ECO:0000256" key="1">
    <source>
        <dbReference type="ARBA" id="ARBA00004123"/>
    </source>
</evidence>
<dbReference type="Proteomes" id="UP000053611">
    <property type="component" value="Unassembled WGS sequence"/>
</dbReference>
<dbReference type="Pfam" id="PF14629">
    <property type="entry name" value="ORC4_C"/>
    <property type="match status" value="1"/>
</dbReference>
<dbReference type="SMART" id="SM00382">
    <property type="entry name" value="AAA"/>
    <property type="match status" value="1"/>
</dbReference>
<evidence type="ECO:0000313" key="10">
    <source>
        <dbReference type="Proteomes" id="UP000053611"/>
    </source>
</evidence>
<dbReference type="InterPro" id="IPR003593">
    <property type="entry name" value="AAA+_ATPase"/>
</dbReference>
<evidence type="ECO:0000259" key="8">
    <source>
        <dbReference type="SMART" id="SM00382"/>
    </source>
</evidence>
<dbReference type="GO" id="GO:0005664">
    <property type="term" value="C:nuclear origin of replication recognition complex"/>
    <property type="evidence" value="ECO:0007669"/>
    <property type="project" value="TreeGrafter"/>
</dbReference>
<protein>
    <recommendedName>
        <fullName evidence="3">Origin recognition complex subunit 4</fullName>
    </recommendedName>
</protein>
<dbReference type="RefSeq" id="XP_018280915.1">
    <property type="nucleotide sequence ID" value="XM_018421219.1"/>
</dbReference>
<feature type="compositionally biased region" description="Basic and acidic residues" evidence="7">
    <location>
        <begin position="161"/>
        <end position="183"/>
    </location>
</feature>
<dbReference type="InterPro" id="IPR027417">
    <property type="entry name" value="P-loop_NTPase"/>
</dbReference>
<organism evidence="9 10">
    <name type="scientific">Cutaneotrichosporon oleaginosum</name>
    <dbReference type="NCBI Taxonomy" id="879819"/>
    <lineage>
        <taxon>Eukaryota</taxon>
        <taxon>Fungi</taxon>
        <taxon>Dikarya</taxon>
        <taxon>Basidiomycota</taxon>
        <taxon>Agaricomycotina</taxon>
        <taxon>Tremellomycetes</taxon>
        <taxon>Trichosporonales</taxon>
        <taxon>Trichosporonaceae</taxon>
        <taxon>Cutaneotrichosporon</taxon>
    </lineage>
</organism>
<keyword evidence="10" id="KW-1185">Reference proteome</keyword>
<dbReference type="FunFam" id="3.40.50.300:FF:001499">
    <property type="entry name" value="Origin recognition complex subunit 4, putative"/>
    <property type="match status" value="1"/>
</dbReference>
<dbReference type="SUPFAM" id="SSF52540">
    <property type="entry name" value="P-loop containing nucleoside triphosphate hydrolases"/>
    <property type="match status" value="1"/>
</dbReference>
<dbReference type="PANTHER" id="PTHR12087">
    <property type="entry name" value="ORIGIN RECOGNITION COMPLEX SUBUNIT 4"/>
    <property type="match status" value="1"/>
</dbReference>
<feature type="compositionally biased region" description="Low complexity" evidence="7">
    <location>
        <begin position="120"/>
        <end position="129"/>
    </location>
</feature>
<feature type="domain" description="AAA+ ATPase" evidence="8">
    <location>
        <begin position="301"/>
        <end position="476"/>
    </location>
</feature>
<dbReference type="STRING" id="879819.A0A0J1B9C9"/>
<dbReference type="GeneID" id="28981822"/>
<name>A0A0J1B9C9_9TREE</name>
<dbReference type="AlphaFoldDB" id="A0A0J1B9C9"/>
<proteinExistence type="inferred from homology"/>
<dbReference type="InterPro" id="IPR041664">
    <property type="entry name" value="AAA_16"/>
</dbReference>
<feature type="compositionally biased region" description="Acidic residues" evidence="7">
    <location>
        <begin position="202"/>
        <end position="213"/>
    </location>
</feature>
<evidence type="ECO:0000256" key="5">
    <source>
        <dbReference type="ARBA" id="ARBA00023125"/>
    </source>
</evidence>
<dbReference type="GO" id="GO:0003688">
    <property type="term" value="F:DNA replication origin binding"/>
    <property type="evidence" value="ECO:0007669"/>
    <property type="project" value="TreeGrafter"/>
</dbReference>
<evidence type="ECO:0000256" key="6">
    <source>
        <dbReference type="ARBA" id="ARBA00023242"/>
    </source>
</evidence>
<evidence type="ECO:0000256" key="4">
    <source>
        <dbReference type="ARBA" id="ARBA00022705"/>
    </source>
</evidence>
<evidence type="ECO:0000256" key="7">
    <source>
        <dbReference type="SAM" id="MobiDB-lite"/>
    </source>
</evidence>
<dbReference type="Gene3D" id="3.40.50.300">
    <property type="entry name" value="P-loop containing nucleotide triphosphate hydrolases"/>
    <property type="match status" value="1"/>
</dbReference>
<dbReference type="PANTHER" id="PTHR12087:SF0">
    <property type="entry name" value="ORIGIN RECOGNITION COMPLEX SUBUNIT 4"/>
    <property type="match status" value="1"/>
</dbReference>
<accession>A0A0J1B9C9</accession>
<dbReference type="InterPro" id="IPR016527">
    <property type="entry name" value="ORC4"/>
</dbReference>
<evidence type="ECO:0000313" key="9">
    <source>
        <dbReference type="EMBL" id="KLT44424.1"/>
    </source>
</evidence>
<sequence>MADEPIPSSPEEERRTTRRRTTRTPAKPITYGKRGTPRGTAKDTTSAAKASPQKRVASSPDTAPKSSLKSKAAAIRATRTTAKKETPASTESPAKKATPSRTPVKKTAEDAEETPRSGKRVAASLAAVRSVKKPRTSLPSFDIEAFGSQSHADTVSSEAFRANERLRRQREARNFTFEGDAHAPRTTRSGRVVAARTYGRDDTEDTEDTDEKDEYGALAEVEPEPEVEEDAGVRLDVPLPESRAESPAIAPLPASARQHVLQILATLTGTEREPLPFANEEDNEALQGLVSLLKGTIERGEGNSALVTGPRGTGKTKTVERALRYLPIGADAPIVVRLSGLAQTDDRRAIREMGRQIAEGENRTFEDQEEAVEEDAGDIAYAPTTLPSHLLALLQAPSPRAIIIIIDEFDLFTEHARQALLYCLLDVVQSCQTGPVESTPRGICVVGLTSRIDTILLLEKRVKSRFSHRIWRVVSPLVPGGRGWRAVLRSALISWDEAKLAKERDMRQWQEDWAFAVDMLLEHPTVSATLDRMAALTTDVRLLFRPFIEPLTAVLSGRLDFLSVPGVAASVRAQLELGGWSTGPTRAGAKLGQVEVAAKLRGLPAPALGVLIVAKHLSYAGRTEFSLAQVEDEYARFARSRLVGSGRARWPLTLLRSAFHQCRALGLLAQAGPASAGPRFAKVRVALPLHEIVAFFRNDGGQALGPELAGWGKMSGGHV</sequence>
<comment type="similarity">
    <text evidence="2">Belongs to the ORC4 family.</text>
</comment>
<feature type="compositionally biased region" description="Low complexity" evidence="7">
    <location>
        <begin position="65"/>
        <end position="80"/>
    </location>
</feature>
<keyword evidence="4" id="KW-0235">DNA replication</keyword>
<feature type="compositionally biased region" description="Polar residues" evidence="7">
    <location>
        <begin position="147"/>
        <end position="157"/>
    </location>
</feature>
<dbReference type="Pfam" id="PF13191">
    <property type="entry name" value="AAA_16"/>
    <property type="match status" value="1"/>
</dbReference>
<feature type="region of interest" description="Disordered" evidence="7">
    <location>
        <begin position="1"/>
        <end position="232"/>
    </location>
</feature>
<dbReference type="OrthoDB" id="343623at2759"/>
<gene>
    <name evidence="9" type="ORF">CC85DRAFT_271212</name>
</gene>